<keyword evidence="1" id="KW-0325">Glycoprotein</keyword>
<name>A0A8J4WPH2_CLAMG</name>
<dbReference type="GO" id="GO:0042613">
    <property type="term" value="C:MHC class II protein complex"/>
    <property type="evidence" value="ECO:0007669"/>
    <property type="project" value="InterPro"/>
</dbReference>
<evidence type="ECO:0000256" key="1">
    <source>
        <dbReference type="ARBA" id="ARBA00023180"/>
    </source>
</evidence>
<dbReference type="Gene3D" id="3.10.320.10">
    <property type="entry name" value="Class II Histocompatibility Antigen, M Beta Chain, Chain B, domain 1"/>
    <property type="match status" value="1"/>
</dbReference>
<comment type="caution">
    <text evidence="3">The sequence shown here is derived from an EMBL/GenBank/DDBJ whole genome shotgun (WGS) entry which is preliminary data.</text>
</comment>
<protein>
    <submittedName>
        <fullName evidence="3">MHC class II beta chain</fullName>
    </submittedName>
</protein>
<accession>A0A8J4WPH2</accession>
<dbReference type="SMART" id="SM00921">
    <property type="entry name" value="MHC_II_beta"/>
    <property type="match status" value="1"/>
</dbReference>
<evidence type="ECO:0000313" key="3">
    <source>
        <dbReference type="EMBL" id="KAF5881397.1"/>
    </source>
</evidence>
<gene>
    <name evidence="3" type="primary">leloDAB</name>
    <name evidence="3" type="ORF">DAT39_023144</name>
</gene>
<dbReference type="GO" id="GO:0006955">
    <property type="term" value="P:immune response"/>
    <property type="evidence" value="ECO:0007669"/>
    <property type="project" value="InterPro"/>
</dbReference>
<dbReference type="SUPFAM" id="SSF54452">
    <property type="entry name" value="MHC antigen-recognition domain"/>
    <property type="match status" value="1"/>
</dbReference>
<dbReference type="Pfam" id="PF00969">
    <property type="entry name" value="MHC_II_beta"/>
    <property type="match status" value="1"/>
</dbReference>
<feature type="domain" description="MHC class II beta chain N-terminal" evidence="2">
    <location>
        <begin position="8"/>
        <end position="83"/>
    </location>
</feature>
<sequence>GQFYWMEAQCWYNSENLHDMEYIEDYIYNKIMYLQFNSTLGEFVGYTEHGVKNAERMNKNTADQAARKAQVDTYFKHNVKLYQDLIFDET</sequence>
<dbReference type="OrthoDB" id="9940220at2759"/>
<feature type="non-terminal residue" evidence="3">
    <location>
        <position position="90"/>
    </location>
</feature>
<dbReference type="EMBL" id="QNUK01001454">
    <property type="protein sequence ID" value="KAF5881397.1"/>
    <property type="molecule type" value="Genomic_DNA"/>
</dbReference>
<proteinExistence type="predicted"/>
<dbReference type="InterPro" id="IPR000353">
    <property type="entry name" value="MHC_II_b_N"/>
</dbReference>
<evidence type="ECO:0000313" key="4">
    <source>
        <dbReference type="Proteomes" id="UP000727407"/>
    </source>
</evidence>
<organism evidence="3 4">
    <name type="scientific">Clarias magur</name>
    <name type="common">Asian catfish</name>
    <name type="synonym">Macropteronotus magur</name>
    <dbReference type="NCBI Taxonomy" id="1594786"/>
    <lineage>
        <taxon>Eukaryota</taxon>
        <taxon>Metazoa</taxon>
        <taxon>Chordata</taxon>
        <taxon>Craniata</taxon>
        <taxon>Vertebrata</taxon>
        <taxon>Euteleostomi</taxon>
        <taxon>Actinopterygii</taxon>
        <taxon>Neopterygii</taxon>
        <taxon>Teleostei</taxon>
        <taxon>Ostariophysi</taxon>
        <taxon>Siluriformes</taxon>
        <taxon>Clariidae</taxon>
        <taxon>Clarias</taxon>
    </lineage>
</organism>
<dbReference type="AlphaFoldDB" id="A0A8J4WPH2"/>
<keyword evidence="4" id="KW-1185">Reference proteome</keyword>
<feature type="non-terminal residue" evidence="3">
    <location>
        <position position="1"/>
    </location>
</feature>
<dbReference type="InterPro" id="IPR014745">
    <property type="entry name" value="MHC_II_a/b_N"/>
</dbReference>
<dbReference type="GO" id="GO:0019882">
    <property type="term" value="P:antigen processing and presentation"/>
    <property type="evidence" value="ECO:0007669"/>
    <property type="project" value="InterPro"/>
</dbReference>
<dbReference type="Proteomes" id="UP000727407">
    <property type="component" value="Unassembled WGS sequence"/>
</dbReference>
<dbReference type="InterPro" id="IPR011162">
    <property type="entry name" value="MHC_I/II-like_Ag-recog"/>
</dbReference>
<evidence type="ECO:0000259" key="2">
    <source>
        <dbReference type="SMART" id="SM00921"/>
    </source>
</evidence>
<reference evidence="3" key="1">
    <citation type="submission" date="2020-07" db="EMBL/GenBank/DDBJ databases">
        <title>Clarias magur genome sequencing, assembly and annotation.</title>
        <authorList>
            <person name="Kushwaha B."/>
            <person name="Kumar R."/>
            <person name="Das P."/>
            <person name="Joshi C.G."/>
            <person name="Kumar D."/>
            <person name="Nagpure N.S."/>
            <person name="Pandey M."/>
            <person name="Agarwal S."/>
            <person name="Srivastava S."/>
            <person name="Singh M."/>
            <person name="Sahoo L."/>
            <person name="Jayasankar P."/>
            <person name="Meher P.K."/>
            <person name="Koringa P.G."/>
            <person name="Iquebal M.A."/>
            <person name="Das S.P."/>
            <person name="Bit A."/>
            <person name="Patnaik S."/>
            <person name="Patel N."/>
            <person name="Shah T.M."/>
            <person name="Hinsu A."/>
            <person name="Jena J.K."/>
        </authorList>
    </citation>
    <scope>NUCLEOTIDE SEQUENCE</scope>
    <source>
        <strain evidence="3">CIFAMagur01</strain>
        <tissue evidence="3">Testis</tissue>
    </source>
</reference>